<keyword evidence="2" id="KW-1185">Reference proteome</keyword>
<proteinExistence type="predicted"/>
<dbReference type="InParanoid" id="A0A3N7HMR6"/>
<dbReference type="Gramene" id="Potri.015G091750.1.v4.1">
    <property type="protein sequence ID" value="Potri.015G091750.1.v4.1"/>
    <property type="gene ID" value="Potri.015G091750.v4.1"/>
</dbReference>
<evidence type="ECO:0000313" key="1">
    <source>
        <dbReference type="EMBL" id="RQP00799.1"/>
    </source>
</evidence>
<gene>
    <name evidence="1" type="ORF">POPTR_015G091750</name>
</gene>
<name>A0A3N7HMR6_POPTR</name>
<dbReference type="Proteomes" id="UP000006729">
    <property type="component" value="Chromosome 15"/>
</dbReference>
<organism evidence="1 2">
    <name type="scientific">Populus trichocarpa</name>
    <name type="common">Western balsam poplar</name>
    <name type="synonym">Populus balsamifera subsp. trichocarpa</name>
    <dbReference type="NCBI Taxonomy" id="3694"/>
    <lineage>
        <taxon>Eukaryota</taxon>
        <taxon>Viridiplantae</taxon>
        <taxon>Streptophyta</taxon>
        <taxon>Embryophyta</taxon>
        <taxon>Tracheophyta</taxon>
        <taxon>Spermatophyta</taxon>
        <taxon>Magnoliopsida</taxon>
        <taxon>eudicotyledons</taxon>
        <taxon>Gunneridae</taxon>
        <taxon>Pentapetalae</taxon>
        <taxon>rosids</taxon>
        <taxon>fabids</taxon>
        <taxon>Malpighiales</taxon>
        <taxon>Salicaceae</taxon>
        <taxon>Saliceae</taxon>
        <taxon>Populus</taxon>
    </lineage>
</organism>
<reference evidence="1 2" key="1">
    <citation type="journal article" date="2006" name="Science">
        <title>The genome of black cottonwood, Populus trichocarpa (Torr. &amp; Gray).</title>
        <authorList>
            <person name="Tuskan G.A."/>
            <person name="Difazio S."/>
            <person name="Jansson S."/>
            <person name="Bohlmann J."/>
            <person name="Grigoriev I."/>
            <person name="Hellsten U."/>
            <person name="Putnam N."/>
            <person name="Ralph S."/>
            <person name="Rombauts S."/>
            <person name="Salamov A."/>
            <person name="Schein J."/>
            <person name="Sterck L."/>
            <person name="Aerts A."/>
            <person name="Bhalerao R.R."/>
            <person name="Bhalerao R.P."/>
            <person name="Blaudez D."/>
            <person name="Boerjan W."/>
            <person name="Brun A."/>
            <person name="Brunner A."/>
            <person name="Busov V."/>
            <person name="Campbell M."/>
            <person name="Carlson J."/>
            <person name="Chalot M."/>
            <person name="Chapman J."/>
            <person name="Chen G.L."/>
            <person name="Cooper D."/>
            <person name="Coutinho P.M."/>
            <person name="Couturier J."/>
            <person name="Covert S."/>
            <person name="Cronk Q."/>
            <person name="Cunningham R."/>
            <person name="Davis J."/>
            <person name="Degroeve S."/>
            <person name="Dejardin A."/>
            <person name="Depamphilis C."/>
            <person name="Detter J."/>
            <person name="Dirks B."/>
            <person name="Dubchak I."/>
            <person name="Duplessis S."/>
            <person name="Ehlting J."/>
            <person name="Ellis B."/>
            <person name="Gendler K."/>
            <person name="Goodstein D."/>
            <person name="Gribskov M."/>
            <person name="Grimwood J."/>
            <person name="Groover A."/>
            <person name="Gunter L."/>
            <person name="Hamberger B."/>
            <person name="Heinze B."/>
            <person name="Helariutta Y."/>
            <person name="Henrissat B."/>
            <person name="Holligan D."/>
            <person name="Holt R."/>
            <person name="Huang W."/>
            <person name="Islam-Faridi N."/>
            <person name="Jones S."/>
            <person name="Jones-Rhoades M."/>
            <person name="Jorgensen R."/>
            <person name="Joshi C."/>
            <person name="Kangasjarvi J."/>
            <person name="Karlsson J."/>
            <person name="Kelleher C."/>
            <person name="Kirkpatrick R."/>
            <person name="Kirst M."/>
            <person name="Kohler A."/>
            <person name="Kalluri U."/>
            <person name="Larimer F."/>
            <person name="Leebens-Mack J."/>
            <person name="Leple J.C."/>
            <person name="Locascio P."/>
            <person name="Lou Y."/>
            <person name="Lucas S."/>
            <person name="Martin F."/>
            <person name="Montanini B."/>
            <person name="Napoli C."/>
            <person name="Nelson D.R."/>
            <person name="Nelson C."/>
            <person name="Nieminen K."/>
            <person name="Nilsson O."/>
            <person name="Pereda V."/>
            <person name="Peter G."/>
            <person name="Philippe R."/>
            <person name="Pilate G."/>
            <person name="Poliakov A."/>
            <person name="Razumovskaya J."/>
            <person name="Richardson P."/>
            <person name="Rinaldi C."/>
            <person name="Ritland K."/>
            <person name="Rouze P."/>
            <person name="Ryaboy D."/>
            <person name="Schmutz J."/>
            <person name="Schrader J."/>
            <person name="Segerman B."/>
            <person name="Shin H."/>
            <person name="Siddiqui A."/>
            <person name="Sterky F."/>
            <person name="Terry A."/>
            <person name="Tsai C.J."/>
            <person name="Uberbacher E."/>
            <person name="Unneberg P."/>
            <person name="Vahala J."/>
            <person name="Wall K."/>
            <person name="Wessler S."/>
            <person name="Yang G."/>
            <person name="Yin T."/>
            <person name="Douglas C."/>
            <person name="Marra M."/>
            <person name="Sandberg G."/>
            <person name="Van de Peer Y."/>
            <person name="Rokhsar D."/>
        </authorList>
    </citation>
    <scope>NUCLEOTIDE SEQUENCE [LARGE SCALE GENOMIC DNA]</scope>
    <source>
        <strain evidence="2">cv. Nisqually</strain>
    </source>
</reference>
<protein>
    <submittedName>
        <fullName evidence="1">Uncharacterized protein</fullName>
    </submittedName>
</protein>
<dbReference type="EMBL" id="CM009304">
    <property type="protein sequence ID" value="RQP00799.1"/>
    <property type="molecule type" value="Genomic_DNA"/>
</dbReference>
<accession>A0A3N7HMR6</accession>
<sequence length="97" mass="11205">MVANHQQLRFDLFKRFESYGLALNCNHHLARKLQRLDNWAFEIQKGEVQMVLVSFAYQITTMKILQKGACIARSSPCKIARAFATSMPKSPWGLEKF</sequence>
<dbReference type="AlphaFoldDB" id="A0A3N7HMR6"/>
<evidence type="ECO:0000313" key="2">
    <source>
        <dbReference type="Proteomes" id="UP000006729"/>
    </source>
</evidence>